<organism evidence="1 2">
    <name type="scientific">Tetradesmus obliquus</name>
    <name type="common">Green alga</name>
    <name type="synonym">Acutodesmus obliquus</name>
    <dbReference type="NCBI Taxonomy" id="3088"/>
    <lineage>
        <taxon>Eukaryota</taxon>
        <taxon>Viridiplantae</taxon>
        <taxon>Chlorophyta</taxon>
        <taxon>core chlorophytes</taxon>
        <taxon>Chlorophyceae</taxon>
        <taxon>CS clade</taxon>
        <taxon>Sphaeropleales</taxon>
        <taxon>Scenedesmaceae</taxon>
        <taxon>Tetradesmus</taxon>
    </lineage>
</organism>
<evidence type="ECO:0008006" key="3">
    <source>
        <dbReference type="Google" id="ProtNLM"/>
    </source>
</evidence>
<reference evidence="1 2" key="1">
    <citation type="submission" date="2023-05" db="EMBL/GenBank/DDBJ databases">
        <title>A 100% complete, gapless, phased diploid assembly of the Scenedesmus obliquus UTEX 3031 genome.</title>
        <authorList>
            <person name="Biondi T.C."/>
            <person name="Hanschen E.R."/>
            <person name="Kwon T."/>
            <person name="Eng W."/>
            <person name="Kruse C.P.S."/>
            <person name="Koehler S.I."/>
            <person name="Kunde Y."/>
            <person name="Gleasner C.D."/>
            <person name="You Mak K.T."/>
            <person name="Polle J."/>
            <person name="Hovde B.T."/>
            <person name="Starkenburg S.R."/>
        </authorList>
    </citation>
    <scope>NUCLEOTIDE SEQUENCE [LARGE SCALE GENOMIC DNA]</scope>
    <source>
        <strain evidence="1 2">DOE0152z</strain>
    </source>
</reference>
<gene>
    <name evidence="1" type="ORF">OEZ85_005806</name>
</gene>
<dbReference type="Proteomes" id="UP001244341">
    <property type="component" value="Chromosome 11b"/>
</dbReference>
<evidence type="ECO:0000313" key="1">
    <source>
        <dbReference type="EMBL" id="WIA19913.1"/>
    </source>
</evidence>
<sequence>MLPCGPIPMISAGSDFSLRLTKVRGKSVLHGDDVMVYRVELARCGVFEKYLFLPNDAIPIYGVRSWQHRDAIPQELLKMVENCLTTKAVSSEQYIEEVKAMKAYMLQQCPHLARWGLGSNKVRLVTESGMRDLVSRLHRTMQKHGTVILPKTLEVDVEWIGSAEAPQQ</sequence>
<evidence type="ECO:0000313" key="2">
    <source>
        <dbReference type="Proteomes" id="UP001244341"/>
    </source>
</evidence>
<dbReference type="EMBL" id="CP126218">
    <property type="protein sequence ID" value="WIA19913.1"/>
    <property type="molecule type" value="Genomic_DNA"/>
</dbReference>
<proteinExistence type="predicted"/>
<keyword evidence="2" id="KW-1185">Reference proteome</keyword>
<accession>A0ABY8UGW1</accession>
<protein>
    <recommendedName>
        <fullName evidence="3">Band 7 domain-containing protein</fullName>
    </recommendedName>
</protein>
<name>A0ABY8UGW1_TETOB</name>